<proteinExistence type="predicted"/>
<feature type="transmembrane region" description="Helical" evidence="1">
    <location>
        <begin position="297"/>
        <end position="318"/>
    </location>
</feature>
<keyword evidence="1" id="KW-1133">Transmembrane helix</keyword>
<feature type="transmembrane region" description="Helical" evidence="1">
    <location>
        <begin position="26"/>
        <end position="47"/>
    </location>
</feature>
<feature type="transmembrane region" description="Helical" evidence="1">
    <location>
        <begin position="124"/>
        <end position="147"/>
    </location>
</feature>
<dbReference type="EMBL" id="FNRT01000002">
    <property type="protein sequence ID" value="SED38190.1"/>
    <property type="molecule type" value="Genomic_DNA"/>
</dbReference>
<evidence type="ECO:0008006" key="4">
    <source>
        <dbReference type="Google" id="ProtNLM"/>
    </source>
</evidence>
<organism evidence="2 3">
    <name type="scientific">Nocardioides exalbidus</name>
    <dbReference type="NCBI Taxonomy" id="402596"/>
    <lineage>
        <taxon>Bacteria</taxon>
        <taxon>Bacillati</taxon>
        <taxon>Actinomycetota</taxon>
        <taxon>Actinomycetes</taxon>
        <taxon>Propionibacteriales</taxon>
        <taxon>Nocardioidaceae</taxon>
        <taxon>Nocardioides</taxon>
    </lineage>
</organism>
<accession>A0A1H5A9C2</accession>
<protein>
    <recommendedName>
        <fullName evidence="4">Mannosyltransferase (PIG-V)</fullName>
    </recommendedName>
</protein>
<feature type="transmembrane region" description="Helical" evidence="1">
    <location>
        <begin position="378"/>
        <end position="395"/>
    </location>
</feature>
<feature type="transmembrane region" description="Helical" evidence="1">
    <location>
        <begin position="154"/>
        <end position="176"/>
    </location>
</feature>
<keyword evidence="3" id="KW-1185">Reference proteome</keyword>
<dbReference type="Proteomes" id="UP000198742">
    <property type="component" value="Unassembled WGS sequence"/>
</dbReference>
<reference evidence="3" key="1">
    <citation type="submission" date="2016-10" db="EMBL/GenBank/DDBJ databases">
        <authorList>
            <person name="Varghese N."/>
            <person name="Submissions S."/>
        </authorList>
    </citation>
    <scope>NUCLEOTIDE SEQUENCE [LARGE SCALE GENOMIC DNA]</scope>
    <source>
        <strain evidence="3">DSM 22017</strain>
    </source>
</reference>
<evidence type="ECO:0000256" key="1">
    <source>
        <dbReference type="SAM" id="Phobius"/>
    </source>
</evidence>
<gene>
    <name evidence="2" type="ORF">SAMN04489844_4297</name>
</gene>
<feature type="transmembrane region" description="Helical" evidence="1">
    <location>
        <begin position="213"/>
        <end position="231"/>
    </location>
</feature>
<keyword evidence="1" id="KW-0472">Membrane</keyword>
<evidence type="ECO:0000313" key="3">
    <source>
        <dbReference type="Proteomes" id="UP000198742"/>
    </source>
</evidence>
<keyword evidence="1" id="KW-0812">Transmembrane</keyword>
<dbReference type="AlphaFoldDB" id="A0A1H5A9C2"/>
<name>A0A1H5A9C2_9ACTN</name>
<evidence type="ECO:0000313" key="2">
    <source>
        <dbReference type="EMBL" id="SED38190.1"/>
    </source>
</evidence>
<sequence length="410" mass="44015">MEQLVTRFTGAATRAQTAMPAGRSRLWLPLGIFVASRIVSSVMLLVAGSDQVTPPGWTSTWPDDPSGSRLLVNWDGYWYRTIAIHGYPTELPRNGDGVVVQNAWAFYPIVPALARLVMTTGLDYAWAAAAVATLASGAACTLLFGMVRERSDSFTASLTVAVLVLGPVGLVFQTAYTEGPALLVVLLALRSLGARRWGRVVAYGLLLSLTRPVTLALAAACGALWVVLWWRRRTEPFPVRDRIGLAAATVAVAASFLVWPTVAGVVTGEGDAYRLTQAAWVTGTEGWTTWLSGTAGLGASAATVLGVVVLVFVGWFVLRRDAAAWPLEGRLWAGLYTLYILAATRPTASVVRYLALAAFPSWPLPEVSQRCRTTRSRIALAVPVVVACCLAQWLWTSLVWVPHGPVSITP</sequence>
<feature type="transmembrane region" description="Helical" evidence="1">
    <location>
        <begin position="243"/>
        <end position="266"/>
    </location>
</feature>
<dbReference type="STRING" id="402596.SAMN04489844_4297"/>